<gene>
    <name evidence="1" type="ORF">DSL92_06290</name>
</gene>
<organism evidence="1">
    <name type="scientific">Billgrantia gudaonensis</name>
    <dbReference type="NCBI Taxonomy" id="376427"/>
    <lineage>
        <taxon>Bacteria</taxon>
        <taxon>Pseudomonadati</taxon>
        <taxon>Pseudomonadota</taxon>
        <taxon>Gammaproteobacteria</taxon>
        <taxon>Oceanospirillales</taxon>
        <taxon>Halomonadaceae</taxon>
        <taxon>Billgrantia</taxon>
    </lineage>
</organism>
<evidence type="ECO:0000313" key="1">
    <source>
        <dbReference type="EMBL" id="RUA22380.1"/>
    </source>
</evidence>
<sequence>MDKASSNKRCRGEALDRKAAWFATLMTAGTHHPIMCLPTATAEGTERQQAFRYLDEAVDAT</sequence>
<accession>A0A3S0NDZ1</accession>
<reference evidence="1" key="1">
    <citation type="submission" date="2018-12" db="EMBL/GenBank/DDBJ databases">
        <authorList>
            <person name="Jadhav K."/>
            <person name="Kushwaha B."/>
            <person name="Jadhav I."/>
        </authorList>
    </citation>
    <scope>NUCLEOTIDE SEQUENCE [LARGE SCALE GENOMIC DNA]</scope>
    <source>
        <strain evidence="1">SBS 10</strain>
    </source>
</reference>
<name>A0A3S0NDZ1_9GAMM</name>
<proteinExistence type="predicted"/>
<comment type="caution">
    <text evidence="1">The sequence shown here is derived from an EMBL/GenBank/DDBJ whole genome shotgun (WGS) entry which is preliminary data.</text>
</comment>
<protein>
    <submittedName>
        <fullName evidence="1">Uncharacterized protein</fullName>
    </submittedName>
</protein>
<dbReference type="AlphaFoldDB" id="A0A3S0NDZ1"/>
<dbReference type="EMBL" id="RXHI01000018">
    <property type="protein sequence ID" value="RUA22380.1"/>
    <property type="molecule type" value="Genomic_DNA"/>
</dbReference>